<name>A0ABU4HPY6_9ACTN</name>
<evidence type="ECO:0000313" key="1">
    <source>
        <dbReference type="EMBL" id="MDW5595383.1"/>
    </source>
</evidence>
<reference evidence="2" key="1">
    <citation type="submission" date="2023-07" db="EMBL/GenBank/DDBJ databases">
        <title>Conexibacter stalactiti sp. nov., isolated from stalactites in a lava cave and emended description of the genus Conexibacter.</title>
        <authorList>
            <person name="Lee S.D."/>
        </authorList>
    </citation>
    <scope>NUCLEOTIDE SEQUENCE [LARGE SCALE GENOMIC DNA]</scope>
    <source>
        <strain evidence="2">KCTC 39840</strain>
    </source>
</reference>
<dbReference type="RefSeq" id="WP_318597719.1">
    <property type="nucleotide sequence ID" value="NZ_JAWSTH010000032.1"/>
</dbReference>
<reference evidence="1 2" key="2">
    <citation type="submission" date="2023-10" db="EMBL/GenBank/DDBJ databases">
        <authorList>
            <person name="Han X.F."/>
        </authorList>
    </citation>
    <scope>NUCLEOTIDE SEQUENCE [LARGE SCALE GENOMIC DNA]</scope>
    <source>
        <strain evidence="1 2">KCTC 39840</strain>
    </source>
</reference>
<evidence type="ECO:0000313" key="2">
    <source>
        <dbReference type="Proteomes" id="UP001284601"/>
    </source>
</evidence>
<dbReference type="EMBL" id="JAWSTH010000032">
    <property type="protein sequence ID" value="MDW5595383.1"/>
    <property type="molecule type" value="Genomic_DNA"/>
</dbReference>
<dbReference type="Proteomes" id="UP001284601">
    <property type="component" value="Unassembled WGS sequence"/>
</dbReference>
<organism evidence="1 2">
    <name type="scientific">Conexibacter stalactiti</name>
    <dbReference type="NCBI Taxonomy" id="1940611"/>
    <lineage>
        <taxon>Bacteria</taxon>
        <taxon>Bacillati</taxon>
        <taxon>Actinomycetota</taxon>
        <taxon>Thermoleophilia</taxon>
        <taxon>Solirubrobacterales</taxon>
        <taxon>Conexibacteraceae</taxon>
        <taxon>Conexibacter</taxon>
    </lineage>
</organism>
<protein>
    <recommendedName>
        <fullName evidence="3">Type II toxin-antitoxin system RelE/ParE family toxin</fullName>
    </recommendedName>
</protein>
<evidence type="ECO:0008006" key="3">
    <source>
        <dbReference type="Google" id="ProtNLM"/>
    </source>
</evidence>
<sequence>MSILVAVTDHAVERFRQRVAARSGALDPRPEISGRVSRAWAAGRWSDQPPAGASGARGSVYVRDLVDRDLVFVCRRDRDGGELVVISLWEEGRIGSPRVPRRFTDALRR</sequence>
<comment type="caution">
    <text evidence="1">The sequence shown here is derived from an EMBL/GenBank/DDBJ whole genome shotgun (WGS) entry which is preliminary data.</text>
</comment>
<proteinExistence type="predicted"/>
<keyword evidence="2" id="KW-1185">Reference proteome</keyword>
<accession>A0ABU4HPY6</accession>
<gene>
    <name evidence="1" type="ORF">R7226_13625</name>
</gene>